<evidence type="ECO:0008006" key="4">
    <source>
        <dbReference type="Google" id="ProtNLM"/>
    </source>
</evidence>
<protein>
    <recommendedName>
        <fullName evidence="4">Transmembrane protein</fullName>
    </recommendedName>
</protein>
<feature type="transmembrane region" description="Helical" evidence="1">
    <location>
        <begin position="136"/>
        <end position="155"/>
    </location>
</feature>
<accession>A0A8T0IA92</accession>
<dbReference type="AlphaFoldDB" id="A0A8T0IA92"/>
<proteinExistence type="predicted"/>
<evidence type="ECO:0000256" key="1">
    <source>
        <dbReference type="SAM" id="Phobius"/>
    </source>
</evidence>
<reference evidence="2" key="1">
    <citation type="submission" date="2020-06" db="EMBL/GenBank/DDBJ databases">
        <title>WGS assembly of Ceratodon purpureus strain R40.</title>
        <authorList>
            <person name="Carey S.B."/>
            <person name="Jenkins J."/>
            <person name="Shu S."/>
            <person name="Lovell J.T."/>
            <person name="Sreedasyam A."/>
            <person name="Maumus F."/>
            <person name="Tiley G.P."/>
            <person name="Fernandez-Pozo N."/>
            <person name="Barry K."/>
            <person name="Chen C."/>
            <person name="Wang M."/>
            <person name="Lipzen A."/>
            <person name="Daum C."/>
            <person name="Saski C.A."/>
            <person name="Payton A.C."/>
            <person name="Mcbreen J.C."/>
            <person name="Conrad R.E."/>
            <person name="Kollar L.M."/>
            <person name="Olsson S."/>
            <person name="Huttunen S."/>
            <person name="Landis J.B."/>
            <person name="Wickett N.J."/>
            <person name="Johnson M.G."/>
            <person name="Rensing S.A."/>
            <person name="Grimwood J."/>
            <person name="Schmutz J."/>
            <person name="Mcdaniel S.F."/>
        </authorList>
    </citation>
    <scope>NUCLEOTIDE SEQUENCE</scope>
    <source>
        <strain evidence="2">R40</strain>
    </source>
</reference>
<keyword evidence="1" id="KW-0812">Transmembrane</keyword>
<keyword evidence="1" id="KW-0472">Membrane</keyword>
<dbReference type="Proteomes" id="UP000822688">
    <property type="component" value="Chromosome 4"/>
</dbReference>
<name>A0A8T0IA92_CERPU</name>
<dbReference type="EMBL" id="CM026424">
    <property type="protein sequence ID" value="KAG0580332.1"/>
    <property type="molecule type" value="Genomic_DNA"/>
</dbReference>
<gene>
    <name evidence="2" type="ORF">KC19_4G165400</name>
</gene>
<keyword evidence="3" id="KW-1185">Reference proteome</keyword>
<evidence type="ECO:0000313" key="3">
    <source>
        <dbReference type="Proteomes" id="UP000822688"/>
    </source>
</evidence>
<sequence length="169" mass="19352">MGVTVMEVMGMSSSVVRQRASPWRGQVPRWRCCRNRSYSSLPYYQKLLMKLDAPPRMRWSGMDRTLVIRTERCSFGVAGSRFRGLEGGRLGLVSSRTVVVRAQKEDKEGQELDKVEKKSSESWASSFQRANTVTRIFMATLVWIFLFLWISIANSETGGRRPGRRGPRK</sequence>
<keyword evidence="1" id="KW-1133">Transmembrane helix</keyword>
<comment type="caution">
    <text evidence="2">The sequence shown here is derived from an EMBL/GenBank/DDBJ whole genome shotgun (WGS) entry which is preliminary data.</text>
</comment>
<evidence type="ECO:0000313" key="2">
    <source>
        <dbReference type="EMBL" id="KAG0580332.1"/>
    </source>
</evidence>
<organism evidence="2 3">
    <name type="scientific">Ceratodon purpureus</name>
    <name type="common">Fire moss</name>
    <name type="synonym">Dicranum purpureum</name>
    <dbReference type="NCBI Taxonomy" id="3225"/>
    <lineage>
        <taxon>Eukaryota</taxon>
        <taxon>Viridiplantae</taxon>
        <taxon>Streptophyta</taxon>
        <taxon>Embryophyta</taxon>
        <taxon>Bryophyta</taxon>
        <taxon>Bryophytina</taxon>
        <taxon>Bryopsida</taxon>
        <taxon>Dicranidae</taxon>
        <taxon>Pseudoditrichales</taxon>
        <taxon>Ditrichaceae</taxon>
        <taxon>Ceratodon</taxon>
    </lineage>
</organism>